<evidence type="ECO:0000259" key="3">
    <source>
        <dbReference type="Pfam" id="PF00501"/>
    </source>
</evidence>
<evidence type="ECO:0000256" key="2">
    <source>
        <dbReference type="ARBA" id="ARBA00022598"/>
    </source>
</evidence>
<evidence type="ECO:0000256" key="1">
    <source>
        <dbReference type="ARBA" id="ARBA00006432"/>
    </source>
</evidence>
<proteinExistence type="inferred from homology"/>
<feature type="domain" description="AMP-dependent synthetase/ligase" evidence="3">
    <location>
        <begin position="7"/>
        <end position="350"/>
    </location>
</feature>
<feature type="domain" description="AMP-binding enzyme C-terminal" evidence="4">
    <location>
        <begin position="410"/>
        <end position="488"/>
    </location>
</feature>
<comment type="caution">
    <text evidence="5">The sequence shown here is derived from an EMBL/GenBank/DDBJ whole genome shotgun (WGS) entry which is preliminary data.</text>
</comment>
<gene>
    <name evidence="5" type="ORF">L5G33_02415</name>
</gene>
<organism evidence="5 6">
    <name type="scientific">Gordonia liuliyuniae</name>
    <dbReference type="NCBI Taxonomy" id="2911517"/>
    <lineage>
        <taxon>Bacteria</taxon>
        <taxon>Bacillati</taxon>
        <taxon>Actinomycetota</taxon>
        <taxon>Actinomycetes</taxon>
        <taxon>Mycobacteriales</taxon>
        <taxon>Gordoniaceae</taxon>
        <taxon>Gordonia</taxon>
    </lineage>
</organism>
<comment type="similarity">
    <text evidence="1">Belongs to the ATP-dependent AMP-binding enzyme family.</text>
</comment>
<dbReference type="Proteomes" id="UP001200110">
    <property type="component" value="Unassembled WGS sequence"/>
</dbReference>
<dbReference type="PANTHER" id="PTHR43201">
    <property type="entry name" value="ACYL-COA SYNTHETASE"/>
    <property type="match status" value="1"/>
</dbReference>
<dbReference type="InterPro" id="IPR020845">
    <property type="entry name" value="AMP-binding_CS"/>
</dbReference>
<dbReference type="InterPro" id="IPR025110">
    <property type="entry name" value="AMP-bd_C"/>
</dbReference>
<protein>
    <submittedName>
        <fullName evidence="5">AMP-binding protein</fullName>
    </submittedName>
</protein>
<dbReference type="Pfam" id="PF00501">
    <property type="entry name" value="AMP-binding"/>
    <property type="match status" value="1"/>
</dbReference>
<evidence type="ECO:0000259" key="4">
    <source>
        <dbReference type="Pfam" id="PF13193"/>
    </source>
</evidence>
<evidence type="ECO:0000313" key="6">
    <source>
        <dbReference type="Proteomes" id="UP001200110"/>
    </source>
</evidence>
<dbReference type="SUPFAM" id="SSF56801">
    <property type="entry name" value="Acetyl-CoA synthetase-like"/>
    <property type="match status" value="1"/>
</dbReference>
<evidence type="ECO:0000313" key="5">
    <source>
        <dbReference type="EMBL" id="MCF8587319.1"/>
    </source>
</evidence>
<reference evidence="5 6" key="1">
    <citation type="submission" date="2022-01" db="EMBL/GenBank/DDBJ databases">
        <authorList>
            <person name="Huang Y."/>
        </authorList>
    </citation>
    <scope>NUCLEOTIDE SEQUENCE [LARGE SCALE GENOMIC DNA]</scope>
    <source>
        <strain evidence="5 6">HY366</strain>
    </source>
</reference>
<dbReference type="Pfam" id="PF13193">
    <property type="entry name" value="AMP-binding_C"/>
    <property type="match status" value="1"/>
</dbReference>
<keyword evidence="6" id="KW-1185">Reference proteome</keyword>
<dbReference type="InterPro" id="IPR045851">
    <property type="entry name" value="AMP-bd_C_sf"/>
</dbReference>
<dbReference type="PROSITE" id="PS00455">
    <property type="entry name" value="AMP_BINDING"/>
    <property type="match status" value="1"/>
</dbReference>
<sequence>MHLSVLAAELGDKPAVVMAESGATLTYAELEAASNAIAHVFADLGLEVGDHIAILMENCLDLFPVVWAAQRSGLYYTPVNWHLTGDEAAYIVDNCEARVLVSTPSQAELAAHCVGAASREVVELTVGGSLDEVASQASADPISKEVEGCYMLYSSGTTGRPKGIVPEMTRAPFGSGVAIDHMIGTAFGFGRSSIYLSPGPLYHAAPLGWTMGTIRNGGTAIVMDRFDAEAALEFIELYGVTATQMVPTMFVRMLKLPADVRGKYELGTLRTVVHAGARCPVEVKKQMIDWLGPILVEFYAGSEGTGFFMVDSQTWLQRPGTVGKAALGTVHICDDDGRELPAGEIGTVWFGDVRRFEYHGDPDKTADAWNSAGWNTLGDLGHVDADGYLYLSDRRVDLIVSGGVNIYPREIEDALILNPAVIDVVVVGVDDDEFGQSVHAYVQLADTGRADSGVVSELDAFVRERVAGFKAPRGWTVLSDFPRLPSGKVLRRKLPAPGA</sequence>
<dbReference type="EMBL" id="JAKKOR010000001">
    <property type="protein sequence ID" value="MCF8587319.1"/>
    <property type="molecule type" value="Genomic_DNA"/>
</dbReference>
<dbReference type="InterPro" id="IPR042099">
    <property type="entry name" value="ANL_N_sf"/>
</dbReference>
<dbReference type="Gene3D" id="3.40.50.12780">
    <property type="entry name" value="N-terminal domain of ligase-like"/>
    <property type="match status" value="1"/>
</dbReference>
<dbReference type="RefSeq" id="WP_236996536.1">
    <property type="nucleotide sequence ID" value="NZ_JAKKOR010000001.1"/>
</dbReference>
<dbReference type="Gene3D" id="3.30.300.30">
    <property type="match status" value="1"/>
</dbReference>
<accession>A0ABS9IP38</accession>
<dbReference type="PANTHER" id="PTHR43201:SF5">
    <property type="entry name" value="MEDIUM-CHAIN ACYL-COA LIGASE ACSF2, MITOCHONDRIAL"/>
    <property type="match status" value="1"/>
</dbReference>
<keyword evidence="2" id="KW-0436">Ligase</keyword>
<dbReference type="InterPro" id="IPR000873">
    <property type="entry name" value="AMP-dep_synth/lig_dom"/>
</dbReference>
<name>A0ABS9IP38_9ACTN</name>